<dbReference type="InterPro" id="IPR001623">
    <property type="entry name" value="DnaJ_domain"/>
</dbReference>
<comment type="similarity">
    <text evidence="9">Belongs to the DnaJ family.</text>
</comment>
<dbReference type="SUPFAM" id="SSF57938">
    <property type="entry name" value="DnaJ/Hsp40 cysteine-rich domain"/>
    <property type="match status" value="1"/>
</dbReference>
<feature type="binding site" evidence="9">
    <location>
        <position position="164"/>
    </location>
    <ligand>
        <name>Zn(2+)</name>
        <dbReference type="ChEBI" id="CHEBI:29105"/>
        <label>1</label>
    </ligand>
</feature>
<evidence type="ECO:0000256" key="6">
    <source>
        <dbReference type="ARBA" id="ARBA00022833"/>
    </source>
</evidence>
<feature type="binding site" evidence="9">
    <location>
        <position position="210"/>
    </location>
    <ligand>
        <name>Zn(2+)</name>
        <dbReference type="ChEBI" id="CHEBI:29105"/>
        <label>2</label>
    </ligand>
</feature>
<evidence type="ECO:0000256" key="10">
    <source>
        <dbReference type="PROSITE-ProRule" id="PRU00546"/>
    </source>
</evidence>
<evidence type="ECO:0000256" key="4">
    <source>
        <dbReference type="ARBA" id="ARBA00022737"/>
    </source>
</evidence>
<comment type="subcellular location">
    <subcellularLocation>
        <location evidence="9">Cytoplasm</location>
    </subcellularLocation>
</comment>
<keyword evidence="4 9" id="KW-0677">Repeat</keyword>
<dbReference type="RefSeq" id="WP_204715473.1">
    <property type="nucleotide sequence ID" value="NZ_JACJLT010000003.1"/>
</dbReference>
<feature type="repeat" description="CXXCXGXG motif" evidence="9">
    <location>
        <begin position="181"/>
        <end position="188"/>
    </location>
</feature>
<gene>
    <name evidence="9 14" type="primary">dnaJ</name>
    <name evidence="14" type="ORF">H6A04_00580</name>
</gene>
<dbReference type="InterPro" id="IPR008971">
    <property type="entry name" value="HSP40/DnaJ_pept-bd"/>
</dbReference>
<feature type="repeat" description="CXXCXGXG motif" evidence="9">
    <location>
        <begin position="221"/>
        <end position="228"/>
    </location>
</feature>
<dbReference type="Gene3D" id="2.60.260.20">
    <property type="entry name" value="Urease metallochaperone UreE, N-terminal domain"/>
    <property type="match status" value="2"/>
</dbReference>
<feature type="binding site" evidence="9">
    <location>
        <position position="207"/>
    </location>
    <ligand>
        <name>Zn(2+)</name>
        <dbReference type="ChEBI" id="CHEBI:29105"/>
        <label>2</label>
    </ligand>
</feature>
<keyword evidence="7 9" id="KW-0346">Stress response</keyword>
<dbReference type="NCBIfam" id="NF008035">
    <property type="entry name" value="PRK10767.1"/>
    <property type="match status" value="1"/>
</dbReference>
<dbReference type="InterPro" id="IPR036869">
    <property type="entry name" value="J_dom_sf"/>
</dbReference>
<dbReference type="NCBIfam" id="TIGR02349">
    <property type="entry name" value="DnaJ_bact"/>
    <property type="match status" value="1"/>
</dbReference>
<comment type="function">
    <text evidence="9">Participates actively in the response to hyperosmotic and heat shock by preventing the aggregation of stress-denatured proteins and by disaggregating proteins, also in an autonomous, DnaK-independent fashion. Unfolded proteins bind initially to DnaJ; upon interaction with the DnaJ-bound protein, DnaK hydrolyzes its bound ATP, resulting in the formation of a stable complex. GrpE releases ADP from DnaK; ATP binding to DnaK triggers the release of the substrate protein, thus completing the reaction cycle. Several rounds of ATP-dependent interactions between DnaJ, DnaK and GrpE are required for fully efficient folding. Also involved, together with DnaK and GrpE, in the DNA replication of plasmids through activation of initiation proteins.</text>
</comment>
<evidence type="ECO:0000313" key="14">
    <source>
        <dbReference type="EMBL" id="MBM6874167.1"/>
    </source>
</evidence>
<feature type="repeat" description="CXXCXGXG motif" evidence="9">
    <location>
        <begin position="207"/>
        <end position="214"/>
    </location>
</feature>
<dbReference type="PANTHER" id="PTHR43096:SF48">
    <property type="entry name" value="CHAPERONE PROTEIN DNAJ"/>
    <property type="match status" value="1"/>
</dbReference>
<dbReference type="PROSITE" id="PS51188">
    <property type="entry name" value="ZF_CR"/>
    <property type="match status" value="1"/>
</dbReference>
<keyword evidence="6 9" id="KW-0862">Zinc</keyword>
<comment type="subunit">
    <text evidence="9">Homodimer.</text>
</comment>
<evidence type="ECO:0000256" key="3">
    <source>
        <dbReference type="ARBA" id="ARBA00022723"/>
    </source>
</evidence>
<dbReference type="PROSITE" id="PS00636">
    <property type="entry name" value="DNAJ_1"/>
    <property type="match status" value="1"/>
</dbReference>
<dbReference type="SUPFAM" id="SSF49493">
    <property type="entry name" value="HSP40/DnaJ peptide-binding domain"/>
    <property type="match status" value="2"/>
</dbReference>
<accession>A0ABS2G0J1</accession>
<dbReference type="HAMAP" id="MF_01152">
    <property type="entry name" value="DnaJ"/>
    <property type="match status" value="1"/>
</dbReference>
<feature type="binding site" evidence="9">
    <location>
        <position position="167"/>
    </location>
    <ligand>
        <name>Zn(2+)</name>
        <dbReference type="ChEBI" id="CHEBI:29105"/>
        <label>1</label>
    </ligand>
</feature>
<feature type="repeat" description="CXXCXGXG motif" evidence="9">
    <location>
        <begin position="164"/>
        <end position="171"/>
    </location>
</feature>
<name>A0ABS2G0J1_FUSMR</name>
<comment type="cofactor">
    <cofactor evidence="9">
        <name>Zn(2+)</name>
        <dbReference type="ChEBI" id="CHEBI:29105"/>
    </cofactor>
    <text evidence="9">Binds 2 Zn(2+) ions per monomer.</text>
</comment>
<keyword evidence="15" id="KW-1185">Reference proteome</keyword>
<dbReference type="Pfam" id="PF01556">
    <property type="entry name" value="DnaJ_C"/>
    <property type="match status" value="1"/>
</dbReference>
<evidence type="ECO:0000259" key="12">
    <source>
        <dbReference type="PROSITE" id="PS50076"/>
    </source>
</evidence>
<feature type="binding site" evidence="9">
    <location>
        <position position="184"/>
    </location>
    <ligand>
        <name>Zn(2+)</name>
        <dbReference type="ChEBI" id="CHEBI:29105"/>
        <label>2</label>
    </ligand>
</feature>
<keyword evidence="11" id="KW-0175">Coiled coil</keyword>
<dbReference type="PROSITE" id="PS50076">
    <property type="entry name" value="DNAJ_2"/>
    <property type="match status" value="1"/>
</dbReference>
<evidence type="ECO:0000256" key="8">
    <source>
        <dbReference type="ARBA" id="ARBA00023186"/>
    </source>
</evidence>
<feature type="coiled-coil region" evidence="11">
    <location>
        <begin position="39"/>
        <end position="66"/>
    </location>
</feature>
<evidence type="ECO:0000256" key="9">
    <source>
        <dbReference type="HAMAP-Rule" id="MF_01152"/>
    </source>
</evidence>
<organism evidence="14 15">
    <name type="scientific">Fusobacterium mortiferum</name>
    <dbReference type="NCBI Taxonomy" id="850"/>
    <lineage>
        <taxon>Bacteria</taxon>
        <taxon>Fusobacteriati</taxon>
        <taxon>Fusobacteriota</taxon>
        <taxon>Fusobacteriia</taxon>
        <taxon>Fusobacteriales</taxon>
        <taxon>Fusobacteriaceae</taxon>
        <taxon>Fusobacterium</taxon>
    </lineage>
</organism>
<dbReference type="Proteomes" id="UP000728968">
    <property type="component" value="Unassembled WGS sequence"/>
</dbReference>
<dbReference type="InterPro" id="IPR036410">
    <property type="entry name" value="HSP_DnaJ_Cys-rich_dom_sf"/>
</dbReference>
<sequence length="396" mass="43070">MADKRDYYEVLGISKGASEDEIKKAYRKAAMKYHPDKFSNASEKEKKEAEEKFKEVNEAYQVLSDAQKKAQYDQFGHAAFEQGAGGFGGGFGGFGGAGGFEDIFSSFFGGGGSGFGGFGGGFGGSSRRSYVEPGRDLRYQVEITLEEVATGVEKTLKYKRNGKCKSCGGTGAESGSAMKTCPKCNGRGYVEVTQRTILGNMVSQMECDECHGKGKVPEKKCKSCGGTGIAKETVEKKVRIPAGIENGQKLRLDGMGEASESGGPNGDLYVIVKVKDHAIFERDEMDIMCEIPIKFTTAALGGEVEVPTLKGKKIIKIPAGTQTGKSFRMRGEGLPALRGSMVGDEIVKVVVETPIDLNEKQRELLRAFEDSLKDKNYTKHKTWLDKVKAFFKKFEK</sequence>
<proteinExistence type="inferred from homology"/>
<dbReference type="CDD" id="cd10747">
    <property type="entry name" value="DnaJ_C"/>
    <property type="match status" value="1"/>
</dbReference>
<keyword evidence="8 9" id="KW-0143">Chaperone</keyword>
<keyword evidence="5 9" id="KW-0863">Zinc-finger</keyword>
<feature type="binding site" evidence="9">
    <location>
        <position position="224"/>
    </location>
    <ligand>
        <name>Zn(2+)</name>
        <dbReference type="ChEBI" id="CHEBI:29105"/>
        <label>1</label>
    </ligand>
</feature>
<evidence type="ECO:0000256" key="5">
    <source>
        <dbReference type="ARBA" id="ARBA00022771"/>
    </source>
</evidence>
<dbReference type="CDD" id="cd10719">
    <property type="entry name" value="DnaJ_zf"/>
    <property type="match status" value="1"/>
</dbReference>
<dbReference type="EMBL" id="JACJLT010000003">
    <property type="protein sequence ID" value="MBM6874167.1"/>
    <property type="molecule type" value="Genomic_DNA"/>
</dbReference>
<dbReference type="PANTHER" id="PTHR43096">
    <property type="entry name" value="DNAJ HOMOLOG 1, MITOCHONDRIAL-RELATED"/>
    <property type="match status" value="1"/>
</dbReference>
<feature type="binding site" evidence="9">
    <location>
        <position position="181"/>
    </location>
    <ligand>
        <name>Zn(2+)</name>
        <dbReference type="ChEBI" id="CHEBI:29105"/>
        <label>2</label>
    </ligand>
</feature>
<dbReference type="CDD" id="cd06257">
    <property type="entry name" value="DnaJ"/>
    <property type="match status" value="1"/>
</dbReference>
<feature type="zinc finger region" description="CR-type" evidence="10">
    <location>
        <begin position="151"/>
        <end position="233"/>
    </location>
</feature>
<feature type="domain" description="CR-type" evidence="13">
    <location>
        <begin position="151"/>
        <end position="233"/>
    </location>
</feature>
<dbReference type="InterPro" id="IPR018253">
    <property type="entry name" value="DnaJ_domain_CS"/>
</dbReference>
<evidence type="ECO:0000259" key="13">
    <source>
        <dbReference type="PROSITE" id="PS51188"/>
    </source>
</evidence>
<evidence type="ECO:0000256" key="2">
    <source>
        <dbReference type="ARBA" id="ARBA00022705"/>
    </source>
</evidence>
<evidence type="ECO:0000256" key="7">
    <source>
        <dbReference type="ARBA" id="ARBA00023016"/>
    </source>
</evidence>
<feature type="domain" description="J" evidence="12">
    <location>
        <begin position="6"/>
        <end position="76"/>
    </location>
</feature>
<dbReference type="Gene3D" id="2.10.230.10">
    <property type="entry name" value="Heat shock protein DnaJ, cysteine-rich domain"/>
    <property type="match status" value="1"/>
</dbReference>
<comment type="caution">
    <text evidence="14">The sequence shown here is derived from an EMBL/GenBank/DDBJ whole genome shotgun (WGS) entry which is preliminary data.</text>
</comment>
<dbReference type="Pfam" id="PF00684">
    <property type="entry name" value="DnaJ_CXXCXGXG"/>
    <property type="match status" value="1"/>
</dbReference>
<feature type="binding site" evidence="9">
    <location>
        <position position="221"/>
    </location>
    <ligand>
        <name>Zn(2+)</name>
        <dbReference type="ChEBI" id="CHEBI:29105"/>
        <label>1</label>
    </ligand>
</feature>
<dbReference type="InterPro" id="IPR001305">
    <property type="entry name" value="HSP_DnaJ_Cys-rich_dom"/>
</dbReference>
<keyword evidence="2 9" id="KW-0235">DNA replication</keyword>
<comment type="domain">
    <text evidence="9">The J domain is necessary and sufficient to stimulate DnaK ATPase activity. Zinc center 1 plays an important role in the autonomous, DnaK-independent chaperone activity of DnaJ. Zinc center 2 is essential for interaction with DnaK and for DnaJ activity.</text>
</comment>
<dbReference type="PRINTS" id="PR00625">
    <property type="entry name" value="JDOMAIN"/>
</dbReference>
<dbReference type="SUPFAM" id="SSF46565">
    <property type="entry name" value="Chaperone J-domain"/>
    <property type="match status" value="1"/>
</dbReference>
<dbReference type="Gene3D" id="1.10.287.110">
    <property type="entry name" value="DnaJ domain"/>
    <property type="match status" value="1"/>
</dbReference>
<protein>
    <recommendedName>
        <fullName evidence="9">Chaperone protein DnaJ</fullName>
    </recommendedName>
</protein>
<evidence type="ECO:0000256" key="1">
    <source>
        <dbReference type="ARBA" id="ARBA00022490"/>
    </source>
</evidence>
<evidence type="ECO:0000313" key="15">
    <source>
        <dbReference type="Proteomes" id="UP000728968"/>
    </source>
</evidence>
<keyword evidence="1 9" id="KW-0963">Cytoplasm</keyword>
<dbReference type="SMART" id="SM00271">
    <property type="entry name" value="DnaJ"/>
    <property type="match status" value="1"/>
</dbReference>
<dbReference type="InterPro" id="IPR012724">
    <property type="entry name" value="DnaJ"/>
</dbReference>
<reference evidence="14 15" key="1">
    <citation type="journal article" date="2021" name="Sci. Rep.">
        <title>The distribution of antibiotic resistance genes in chicken gut microbiota commensals.</title>
        <authorList>
            <person name="Juricova H."/>
            <person name="Matiasovicova J."/>
            <person name="Kubasova T."/>
            <person name="Cejkova D."/>
            <person name="Rychlik I."/>
        </authorList>
    </citation>
    <scope>NUCLEOTIDE SEQUENCE [LARGE SCALE GENOMIC DNA]</scope>
    <source>
        <strain evidence="14 15">An425</strain>
    </source>
</reference>
<evidence type="ECO:0000256" key="11">
    <source>
        <dbReference type="SAM" id="Coils"/>
    </source>
</evidence>
<dbReference type="Pfam" id="PF00226">
    <property type="entry name" value="DnaJ"/>
    <property type="match status" value="1"/>
</dbReference>
<keyword evidence="3 9" id="KW-0479">Metal-binding</keyword>
<dbReference type="InterPro" id="IPR002939">
    <property type="entry name" value="DnaJ_C"/>
</dbReference>